<gene>
    <name evidence="2" type="ORF">LCGC14_0387400</name>
</gene>
<feature type="domain" description="YopX protein" evidence="1">
    <location>
        <begin position="8"/>
        <end position="76"/>
    </location>
</feature>
<evidence type="ECO:0000259" key="1">
    <source>
        <dbReference type="Pfam" id="PF09643"/>
    </source>
</evidence>
<proteinExistence type="predicted"/>
<protein>
    <recommendedName>
        <fullName evidence="1">YopX protein domain-containing protein</fullName>
    </recommendedName>
</protein>
<accession>A0A0F9W9D0</accession>
<comment type="caution">
    <text evidence="2">The sequence shown here is derived from an EMBL/GenBank/DDBJ whole genome shotgun (WGS) entry which is preliminary data.</text>
</comment>
<dbReference type="AlphaFoldDB" id="A0A0F9W9D0"/>
<dbReference type="EMBL" id="LAZR01000321">
    <property type="protein sequence ID" value="KKN74698.1"/>
    <property type="molecule type" value="Genomic_DNA"/>
</dbReference>
<dbReference type="Pfam" id="PF09643">
    <property type="entry name" value="YopX"/>
    <property type="match status" value="1"/>
</dbReference>
<dbReference type="InterPro" id="IPR019096">
    <property type="entry name" value="YopX_protein"/>
</dbReference>
<evidence type="ECO:0000313" key="2">
    <source>
        <dbReference type="EMBL" id="KKN74698.1"/>
    </source>
</evidence>
<sequence>MRDNLSIKFRAWQGGRFHYWGFIKSKYGEDYEFHSLADTNVEPLSMTEKMARSQQYTGLKDKNGKESAHFDIANDKYLLYLDLVYGLYLIDISNGAIIKYKEGIIDEITGNYFEQHEKISEDCQRSIDQLISQASGTM</sequence>
<dbReference type="SUPFAM" id="SSF159006">
    <property type="entry name" value="YopX-like"/>
    <property type="match status" value="1"/>
</dbReference>
<organism evidence="2">
    <name type="scientific">marine sediment metagenome</name>
    <dbReference type="NCBI Taxonomy" id="412755"/>
    <lineage>
        <taxon>unclassified sequences</taxon>
        <taxon>metagenomes</taxon>
        <taxon>ecological metagenomes</taxon>
    </lineage>
</organism>
<name>A0A0F9W9D0_9ZZZZ</name>
<reference evidence="2" key="1">
    <citation type="journal article" date="2015" name="Nature">
        <title>Complex archaea that bridge the gap between prokaryotes and eukaryotes.</title>
        <authorList>
            <person name="Spang A."/>
            <person name="Saw J.H."/>
            <person name="Jorgensen S.L."/>
            <person name="Zaremba-Niedzwiedzka K."/>
            <person name="Martijn J."/>
            <person name="Lind A.E."/>
            <person name="van Eijk R."/>
            <person name="Schleper C."/>
            <person name="Guy L."/>
            <person name="Ettema T.J."/>
        </authorList>
    </citation>
    <scope>NUCLEOTIDE SEQUENCE</scope>
</reference>